<evidence type="ECO:0008006" key="4">
    <source>
        <dbReference type="Google" id="ProtNLM"/>
    </source>
</evidence>
<reference evidence="2" key="1">
    <citation type="submission" date="2022-07" db="EMBL/GenBank/DDBJ databases">
        <authorList>
            <person name="Wu T."/>
        </authorList>
    </citation>
    <scope>NUCLEOTIDE SEQUENCE</scope>
    <source>
        <strain evidence="2">SD-1</strain>
    </source>
</reference>
<protein>
    <recommendedName>
        <fullName evidence="4">Helix-turn-helix DNA binding domain protein</fullName>
    </recommendedName>
</protein>
<evidence type="ECO:0000313" key="2">
    <source>
        <dbReference type="EMBL" id="UYV96845.1"/>
    </source>
</evidence>
<dbReference type="AlphaFoldDB" id="A0AAX3EFI4"/>
<name>A0AAX3EFI4_PAEUR</name>
<evidence type="ECO:0000256" key="1">
    <source>
        <dbReference type="SAM" id="MobiDB-lite"/>
    </source>
</evidence>
<keyword evidence="3" id="KW-1185">Reference proteome</keyword>
<dbReference type="Proteomes" id="UP001163293">
    <property type="component" value="Chromosome"/>
</dbReference>
<proteinExistence type="predicted"/>
<sequence length="249" mass="27918">MTVTVEQLEQALTTLDQVVAAVNIGRGSMVASYGHRTSSGSQEHAPLPVDVDLIDKKVAAHRLLMDRALRIALETNQPLTGRDVHSLTNYLYARAPWIVAQLWGLDFYKAVVEHTNGLDNARTRREPKVFAGRCAECDTDLYAVKGQPEARCGTCSATYEVLAWRDFARKHYGNYIGTPTDLSRKLSTPEYGIQVTADRIRKWAQRDKLERANPATNETGQPIPPAYRLNDVRDLYHNARRTPLEGRTA</sequence>
<feature type="region of interest" description="Disordered" evidence="1">
    <location>
        <begin position="207"/>
        <end position="227"/>
    </location>
</feature>
<gene>
    <name evidence="2" type="ORF">NL394_17605</name>
</gene>
<organism evidence="2 3">
    <name type="scientific">Paenarthrobacter ureafaciens</name>
    <dbReference type="NCBI Taxonomy" id="37931"/>
    <lineage>
        <taxon>Bacteria</taxon>
        <taxon>Bacillati</taxon>
        <taxon>Actinomycetota</taxon>
        <taxon>Actinomycetes</taxon>
        <taxon>Micrococcales</taxon>
        <taxon>Micrococcaceae</taxon>
        <taxon>Paenarthrobacter</taxon>
    </lineage>
</organism>
<dbReference type="RefSeq" id="WP_264398703.1">
    <property type="nucleotide sequence ID" value="NZ_CP101180.1"/>
</dbReference>
<dbReference type="EMBL" id="CP101185">
    <property type="protein sequence ID" value="UYV96845.1"/>
    <property type="molecule type" value="Genomic_DNA"/>
</dbReference>
<evidence type="ECO:0000313" key="3">
    <source>
        <dbReference type="Proteomes" id="UP001163293"/>
    </source>
</evidence>
<accession>A0AAX3EFI4</accession>